<protein>
    <submittedName>
        <fullName evidence="1">Ribonuclease</fullName>
    </submittedName>
</protein>
<evidence type="ECO:0000313" key="1">
    <source>
        <dbReference type="EMBL" id="MBC2668117.1"/>
    </source>
</evidence>
<comment type="caution">
    <text evidence="1">The sequence shown here is derived from an EMBL/GenBank/DDBJ whole genome shotgun (WGS) entry which is preliminary data.</text>
</comment>
<gene>
    <name evidence="1" type="ORF">H7F53_03035</name>
</gene>
<dbReference type="Proteomes" id="UP000551327">
    <property type="component" value="Unassembled WGS sequence"/>
</dbReference>
<organism evidence="1 2">
    <name type="scientific">Novosphingobium piscinae</name>
    <dbReference type="NCBI Taxonomy" id="1507448"/>
    <lineage>
        <taxon>Bacteria</taxon>
        <taxon>Pseudomonadati</taxon>
        <taxon>Pseudomonadota</taxon>
        <taxon>Alphaproteobacteria</taxon>
        <taxon>Sphingomonadales</taxon>
        <taxon>Sphingomonadaceae</taxon>
        <taxon>Novosphingobium</taxon>
    </lineage>
</organism>
<keyword evidence="2" id="KW-1185">Reference proteome</keyword>
<sequence>MAEWLVEQGIAEDRAILLDGGTVRAARLHWPGQLTAGQIEDALLVSRHGGTRRGTARFASGETALVDHLPRAASEGASLRLVVTRAAVAEQGRHKLAQARPTQAPPMPAPGLAAQLGGEGVPVRRVTALPPGLWEEVHGEAWDGTLAFPGGSLTVSPTPGMTVIDIDGTLPPAALAQAAVPAVVAAVGRFDLAGSVGIDFPTLPGKAERQALDAALDGALAAALPGWRHERTAINGFGFVQLVARLERPSLVARLARDRAGAGARLLLRRADQVCAPGRLLLVCHPAVRAALHPDWVAELTRRSGRPLVWQEDSQLALNAGFAQALAA</sequence>
<name>A0A7X1FXH1_9SPHN</name>
<reference evidence="1 2" key="1">
    <citation type="submission" date="2020-08" db="EMBL/GenBank/DDBJ databases">
        <title>The genome sequence of type strain Novosphingobium piscinae KCTC 42194.</title>
        <authorList>
            <person name="Liu Y."/>
        </authorList>
    </citation>
    <scope>NUCLEOTIDE SEQUENCE [LARGE SCALE GENOMIC DNA]</scope>
    <source>
        <strain evidence="1 2">KCTC 42194</strain>
    </source>
</reference>
<dbReference type="EMBL" id="JACLAX010000002">
    <property type="protein sequence ID" value="MBC2668117.1"/>
    <property type="molecule type" value="Genomic_DNA"/>
</dbReference>
<accession>A0A7X1FXH1</accession>
<evidence type="ECO:0000313" key="2">
    <source>
        <dbReference type="Proteomes" id="UP000551327"/>
    </source>
</evidence>
<proteinExistence type="predicted"/>
<dbReference type="AlphaFoldDB" id="A0A7X1FXH1"/>
<dbReference type="RefSeq" id="WP_185678000.1">
    <property type="nucleotide sequence ID" value="NZ_JACLAX010000002.1"/>
</dbReference>